<evidence type="ECO:0000256" key="1">
    <source>
        <dbReference type="SAM" id="Phobius"/>
    </source>
</evidence>
<accession>X0WBZ7</accession>
<sequence length="78" mass="8343">MKTGWFIALVIFITTILSVELLIPDGSTVPTFGLPIPLANSLWIVLVAIILMIVIAIIPSKSNSAVHKECADRGEGNV</sequence>
<gene>
    <name evidence="2" type="ORF">S01H1_46723</name>
</gene>
<name>X0WBZ7_9ZZZZ</name>
<dbReference type="AlphaFoldDB" id="X0WBZ7"/>
<protein>
    <submittedName>
        <fullName evidence="2">Uncharacterized protein</fullName>
    </submittedName>
</protein>
<proteinExistence type="predicted"/>
<comment type="caution">
    <text evidence="2">The sequence shown here is derived from an EMBL/GenBank/DDBJ whole genome shotgun (WGS) entry which is preliminary data.</text>
</comment>
<keyword evidence="1" id="KW-1133">Transmembrane helix</keyword>
<dbReference type="EMBL" id="BARS01029928">
    <property type="protein sequence ID" value="GAG10201.1"/>
    <property type="molecule type" value="Genomic_DNA"/>
</dbReference>
<reference evidence="2" key="1">
    <citation type="journal article" date="2014" name="Front. Microbiol.">
        <title>High frequency of phylogenetically diverse reductive dehalogenase-homologous genes in deep subseafloor sedimentary metagenomes.</title>
        <authorList>
            <person name="Kawai M."/>
            <person name="Futagami T."/>
            <person name="Toyoda A."/>
            <person name="Takaki Y."/>
            <person name="Nishi S."/>
            <person name="Hori S."/>
            <person name="Arai W."/>
            <person name="Tsubouchi T."/>
            <person name="Morono Y."/>
            <person name="Uchiyama I."/>
            <person name="Ito T."/>
            <person name="Fujiyama A."/>
            <person name="Inagaki F."/>
            <person name="Takami H."/>
        </authorList>
    </citation>
    <scope>NUCLEOTIDE SEQUENCE</scope>
    <source>
        <strain evidence="2">Expedition CK06-06</strain>
    </source>
</reference>
<feature type="transmembrane region" description="Helical" evidence="1">
    <location>
        <begin position="42"/>
        <end position="58"/>
    </location>
</feature>
<organism evidence="2">
    <name type="scientific">marine sediment metagenome</name>
    <dbReference type="NCBI Taxonomy" id="412755"/>
    <lineage>
        <taxon>unclassified sequences</taxon>
        <taxon>metagenomes</taxon>
        <taxon>ecological metagenomes</taxon>
    </lineage>
</organism>
<evidence type="ECO:0000313" key="2">
    <source>
        <dbReference type="EMBL" id="GAG10201.1"/>
    </source>
</evidence>
<keyword evidence="1" id="KW-0812">Transmembrane</keyword>
<keyword evidence="1" id="KW-0472">Membrane</keyword>